<evidence type="ECO:0000256" key="5">
    <source>
        <dbReference type="ARBA" id="ARBA00023089"/>
    </source>
</evidence>
<dbReference type="GO" id="GO:0009908">
    <property type="term" value="P:flower development"/>
    <property type="evidence" value="ECO:0007669"/>
    <property type="project" value="UniProtKB-KW"/>
</dbReference>
<dbReference type="InterPro" id="IPR040353">
    <property type="entry name" value="FLX/FLX-like"/>
</dbReference>
<evidence type="ECO:0000256" key="1">
    <source>
        <dbReference type="ARBA" id="ARBA00005405"/>
    </source>
</evidence>
<dbReference type="PANTHER" id="PTHR33405:SF17">
    <property type="entry name" value="PROTEIN FLC EXPRESSOR"/>
    <property type="match status" value="1"/>
</dbReference>
<proteinExistence type="inferred from homology"/>
<dbReference type="PANTHER" id="PTHR33405">
    <property type="entry name" value="PROTEIN FLX-LIKE 2"/>
    <property type="match status" value="1"/>
</dbReference>
<keyword evidence="5" id="KW-0287">Flowering</keyword>
<sequence>MAGWNYIPPSALKLDDHRNTNRFPAQPEFPTEVVIEGLIAYQRREIEMLLLNKQDLAASHLCLKMKLSAAQRELLHHSATASAVKAARDEWIREACEKLRRTEAEEATAAHKIHSELAVVKADLEKMRYCHRELVAHMNEIEDELMSVLSDLTQVMVVKAEIENINKELQRGRDAIEHERKTKAANLEQSLTMEKHMSSLSAEIERLKVELVDAEKRAMAAAAAALIPSFAQDNGTLHDSGYDQNLGHSPFAAGAAPLFRGRDVDALSI</sequence>
<evidence type="ECO:0000313" key="8">
    <source>
        <dbReference type="Proteomes" id="UP000595140"/>
    </source>
</evidence>
<dbReference type="OrthoDB" id="1928946at2759"/>
<keyword evidence="2" id="KW-0217">Developmental protein</keyword>
<dbReference type="AlphaFoldDB" id="A0A484NIA1"/>
<keyword evidence="4 6" id="KW-0175">Coiled coil</keyword>
<dbReference type="GO" id="GO:0030154">
    <property type="term" value="P:cell differentiation"/>
    <property type="evidence" value="ECO:0007669"/>
    <property type="project" value="UniProtKB-KW"/>
</dbReference>
<accession>A0A484NIA1</accession>
<evidence type="ECO:0000256" key="3">
    <source>
        <dbReference type="ARBA" id="ARBA00022782"/>
    </source>
</evidence>
<evidence type="ECO:0000256" key="2">
    <source>
        <dbReference type="ARBA" id="ARBA00022473"/>
    </source>
</evidence>
<protein>
    <submittedName>
        <fullName evidence="7">Uncharacterized protein</fullName>
    </submittedName>
</protein>
<feature type="coiled-coil region" evidence="6">
    <location>
        <begin position="159"/>
        <end position="224"/>
    </location>
</feature>
<keyword evidence="8" id="KW-1185">Reference proteome</keyword>
<dbReference type="Proteomes" id="UP000595140">
    <property type="component" value="Unassembled WGS sequence"/>
</dbReference>
<dbReference type="EMBL" id="OOIL02006707">
    <property type="protein sequence ID" value="VFR00690.1"/>
    <property type="molecule type" value="Genomic_DNA"/>
</dbReference>
<organism evidence="7 8">
    <name type="scientific">Cuscuta campestris</name>
    <dbReference type="NCBI Taxonomy" id="132261"/>
    <lineage>
        <taxon>Eukaryota</taxon>
        <taxon>Viridiplantae</taxon>
        <taxon>Streptophyta</taxon>
        <taxon>Embryophyta</taxon>
        <taxon>Tracheophyta</taxon>
        <taxon>Spermatophyta</taxon>
        <taxon>Magnoliopsida</taxon>
        <taxon>eudicotyledons</taxon>
        <taxon>Gunneridae</taxon>
        <taxon>Pentapetalae</taxon>
        <taxon>asterids</taxon>
        <taxon>lamiids</taxon>
        <taxon>Solanales</taxon>
        <taxon>Convolvulaceae</taxon>
        <taxon>Cuscuteae</taxon>
        <taxon>Cuscuta</taxon>
        <taxon>Cuscuta subgen. Grammica</taxon>
        <taxon>Cuscuta sect. Cleistogrammica</taxon>
    </lineage>
</organism>
<evidence type="ECO:0000313" key="7">
    <source>
        <dbReference type="EMBL" id="VFR00690.1"/>
    </source>
</evidence>
<comment type="similarity">
    <text evidence="1">Belongs to the FLX family.</text>
</comment>
<evidence type="ECO:0000256" key="4">
    <source>
        <dbReference type="ARBA" id="ARBA00023054"/>
    </source>
</evidence>
<evidence type="ECO:0000256" key="6">
    <source>
        <dbReference type="SAM" id="Coils"/>
    </source>
</evidence>
<keyword evidence="3" id="KW-0221">Differentiation</keyword>
<name>A0A484NIA1_9ASTE</name>
<reference evidence="7 8" key="1">
    <citation type="submission" date="2018-04" db="EMBL/GenBank/DDBJ databases">
        <authorList>
            <person name="Vogel A."/>
        </authorList>
    </citation>
    <scope>NUCLEOTIDE SEQUENCE [LARGE SCALE GENOMIC DNA]</scope>
</reference>
<gene>
    <name evidence="7" type="ORF">CCAM_LOCUS42465</name>
</gene>